<dbReference type="Proteomes" id="UP000031774">
    <property type="component" value="Chromosome"/>
</dbReference>
<dbReference type="RefSeq" id="WP_041130076.1">
    <property type="nucleotide sequence ID" value="NZ_CP010407.1"/>
</dbReference>
<feature type="region of interest" description="Disordered" evidence="1">
    <location>
        <begin position="127"/>
        <end position="155"/>
    </location>
</feature>
<sequence length="325" mass="33613">MKTPSRRPALRAAALPVLVLATALTLTGCGGSGDAPQGQDSKTNAQAPGGSKAPADAGPVDQPLPLTAYMRGSAEDVKTIQRASELLISACMKRYGFDYAPKNAVEENKPARDSEYRMIPAAQAASYGYRSPKPATAGGDDTGDGKSGSEAEEAVRVGTGARTVAGQAVPEGGCKGEASRTMAKGLPQLPVPSPVDEAANTAAQKAQADNRLIAAIGKWSTCMKKSGFLFSQPQEPVARFSGKGSSGGDRPSDGSPMAAAATEEEKKVAVADSACNAEAGLEQAWYAVVKPLQQSEIDSRAEQFKTVEAWNKGYLANAQKALADH</sequence>
<feature type="signal peptide" evidence="2">
    <location>
        <begin position="1"/>
        <end position="28"/>
    </location>
</feature>
<feature type="chain" id="PRO_5039054512" description="Lipoprotein" evidence="2">
    <location>
        <begin position="29"/>
        <end position="325"/>
    </location>
</feature>
<evidence type="ECO:0000313" key="3">
    <source>
        <dbReference type="EMBL" id="AJF66059.1"/>
    </source>
</evidence>
<proteinExistence type="predicted"/>
<organism evidence="3 4">
    <name type="scientific">Streptomyces vietnamensis</name>
    <dbReference type="NCBI Taxonomy" id="362257"/>
    <lineage>
        <taxon>Bacteria</taxon>
        <taxon>Bacillati</taxon>
        <taxon>Actinomycetota</taxon>
        <taxon>Actinomycetes</taxon>
        <taxon>Kitasatosporales</taxon>
        <taxon>Streptomycetaceae</taxon>
        <taxon>Streptomyces</taxon>
    </lineage>
</organism>
<evidence type="ECO:0000313" key="4">
    <source>
        <dbReference type="Proteomes" id="UP000031774"/>
    </source>
</evidence>
<feature type="region of interest" description="Disordered" evidence="1">
    <location>
        <begin position="234"/>
        <end position="265"/>
    </location>
</feature>
<evidence type="ECO:0008006" key="5">
    <source>
        <dbReference type="Google" id="ProtNLM"/>
    </source>
</evidence>
<dbReference type="STRING" id="362257.SVTN_18340"/>
<reference evidence="3 4" key="1">
    <citation type="submission" date="2014-12" db="EMBL/GenBank/DDBJ databases">
        <title>Complete genome sequence of Streptomyces vietnamensis strain GIMV4.0001, a genetic manipulable producer of the benzoisochromanequinone antibiotic granaticin.</title>
        <authorList>
            <person name="Deng M.R."/>
            <person name="Guo J."/>
            <person name="Ma L.Y."/>
            <person name="Feng G.D."/>
            <person name="Mo C.Y."/>
            <person name="Zhu H.H."/>
        </authorList>
    </citation>
    <scope>NUCLEOTIDE SEQUENCE [LARGE SCALE GENOMIC DNA]</scope>
    <source>
        <strain evidence="4">GIMV4.0001</strain>
    </source>
</reference>
<feature type="compositionally biased region" description="Basic and acidic residues" evidence="1">
    <location>
        <begin position="143"/>
        <end position="155"/>
    </location>
</feature>
<evidence type="ECO:0000256" key="2">
    <source>
        <dbReference type="SAM" id="SignalP"/>
    </source>
</evidence>
<dbReference type="AlphaFoldDB" id="A0A0B5ICH3"/>
<dbReference type="EMBL" id="CP010407">
    <property type="protein sequence ID" value="AJF66059.1"/>
    <property type="molecule type" value="Genomic_DNA"/>
</dbReference>
<gene>
    <name evidence="3" type="ORF">SVTN_18340</name>
</gene>
<accession>A0A0B5ICH3</accession>
<keyword evidence="4" id="KW-1185">Reference proteome</keyword>
<protein>
    <recommendedName>
        <fullName evidence="5">Lipoprotein</fullName>
    </recommendedName>
</protein>
<dbReference type="KEGG" id="svt:SVTN_18340"/>
<feature type="region of interest" description="Disordered" evidence="1">
    <location>
        <begin position="31"/>
        <end position="65"/>
    </location>
</feature>
<evidence type="ECO:0000256" key="1">
    <source>
        <dbReference type="SAM" id="MobiDB-lite"/>
    </source>
</evidence>
<keyword evidence="2" id="KW-0732">Signal</keyword>
<dbReference type="HOGENOM" id="CLU_057517_1_0_11"/>
<dbReference type="PROSITE" id="PS51257">
    <property type="entry name" value="PROKAR_LIPOPROTEIN"/>
    <property type="match status" value="1"/>
</dbReference>
<name>A0A0B5ICH3_9ACTN</name>